<accession>A0A2V0RBT7</accession>
<protein>
    <submittedName>
        <fullName evidence="1">Uncharacterized protein</fullName>
    </submittedName>
</protein>
<reference evidence="1" key="1">
    <citation type="submission" date="2017-04" db="EMBL/GenBank/DDBJ databases">
        <title>Unveiling RNA virosphere associated with marine microorganisms.</title>
        <authorList>
            <person name="Urayama S."/>
            <person name="Takaki Y."/>
            <person name="Nishi S."/>
            <person name="Yoshida Y."/>
            <person name="Deguchi S."/>
            <person name="Takai K."/>
            <person name="Nunoura T."/>
        </authorList>
    </citation>
    <scope>NUCLEOTIDE SEQUENCE</scope>
</reference>
<comment type="caution">
    <text evidence="1">The sequence shown here is derived from an EMBL/GenBank/DDBJ whole genome shotgun (WGS) entry which is preliminary data.</text>
</comment>
<evidence type="ECO:0000313" key="1">
    <source>
        <dbReference type="EMBL" id="GBH22547.1"/>
    </source>
</evidence>
<dbReference type="EMBL" id="BDQC01000148">
    <property type="protein sequence ID" value="GBH22547.1"/>
    <property type="molecule type" value="Genomic_RNA"/>
</dbReference>
<name>A0A2V0RBT7_9ZZZZ</name>
<dbReference type="AlphaFoldDB" id="A0A2V0RBT7"/>
<organism evidence="1">
    <name type="scientific">viral metagenome</name>
    <dbReference type="NCBI Taxonomy" id="1070528"/>
    <lineage>
        <taxon>unclassified sequences</taxon>
        <taxon>metagenomes</taxon>
        <taxon>organismal metagenomes</taxon>
    </lineage>
</organism>
<proteinExistence type="predicted"/>
<sequence>MFKDQEDPRAFLPKSGNGSIKEEWKPFDNCTAKKRVKLVLGPSSIGKSSLVLYLNEIGIPALDLDAVGYNRNQKWFTSSLVELAERKSLHTMIAVGTTDNLGSITDELIDAGWMVEIDFLITTQSRYRENLLKRCNAAFADTALIGLPFEAQKFINTFTDGKSKPKNSEEFFSLVSKTEPLTDDVFVDRLLANFEKYSLSLSNSRHFNSPRLVTGKYLLFNRFVDDKRNGKQNVIPVPDCMRQLDSTLYHPAATMVRTDLVLSKTKSRVDIFIDLSNEDAMSTFYQDLFKRDGSKGEKFNLVFNFSGGYNHITHQMMHFIKSNRSRLSVEFNSSYAQSASAELAVFCARLGVLKTELKYVDVHATIYPEMGLVTDVDIHPISVIGAKQTDEFQRIQFGTAINSYWIQREGDSANTRNSVPDISACMRASSLLAKSTK</sequence>